<dbReference type="KEGG" id="tet:TTHERM_00581510"/>
<dbReference type="AlphaFoldDB" id="Q23QD2"/>
<dbReference type="PANTHER" id="PTHR47219">
    <property type="entry name" value="RAB GTPASE-ACTIVATING PROTEIN 1-LIKE"/>
    <property type="match status" value="1"/>
</dbReference>
<dbReference type="eggNOG" id="KOG2223">
    <property type="taxonomic scope" value="Eukaryota"/>
</dbReference>
<proteinExistence type="predicted"/>
<keyword evidence="1" id="KW-0175">Coiled coil</keyword>
<evidence type="ECO:0000313" key="4">
    <source>
        <dbReference type="Proteomes" id="UP000009168"/>
    </source>
</evidence>
<gene>
    <name evidence="3" type="ORF">TTHERM_00581510</name>
</gene>
<dbReference type="PROSITE" id="PS50086">
    <property type="entry name" value="TBC_RABGAP"/>
    <property type="match status" value="1"/>
</dbReference>
<evidence type="ECO:0000256" key="1">
    <source>
        <dbReference type="SAM" id="Coils"/>
    </source>
</evidence>
<name>Q23QD2_TETTS</name>
<protein>
    <submittedName>
        <fullName evidence="3">Rab-GTPase-TBC domain protein</fullName>
    </submittedName>
</protein>
<dbReference type="InterPro" id="IPR035969">
    <property type="entry name" value="Rab-GAP_TBC_sf"/>
</dbReference>
<dbReference type="Pfam" id="PF00566">
    <property type="entry name" value="RabGAP-TBC"/>
    <property type="match status" value="1"/>
</dbReference>
<dbReference type="InterPro" id="IPR050302">
    <property type="entry name" value="Rab_GAP_TBC_domain"/>
</dbReference>
<dbReference type="Gene3D" id="1.10.472.80">
    <property type="entry name" value="Ypt/Rab-GAP domain of gyp1p, domain 3"/>
    <property type="match status" value="1"/>
</dbReference>
<dbReference type="OrthoDB" id="435695at2759"/>
<dbReference type="SUPFAM" id="SSF47923">
    <property type="entry name" value="Ypt/Rab-GAP domain of gyp1p"/>
    <property type="match status" value="2"/>
</dbReference>
<organism evidence="3 4">
    <name type="scientific">Tetrahymena thermophila (strain SB210)</name>
    <dbReference type="NCBI Taxonomy" id="312017"/>
    <lineage>
        <taxon>Eukaryota</taxon>
        <taxon>Sar</taxon>
        <taxon>Alveolata</taxon>
        <taxon>Ciliophora</taxon>
        <taxon>Intramacronucleata</taxon>
        <taxon>Oligohymenophorea</taxon>
        <taxon>Hymenostomatida</taxon>
        <taxon>Tetrahymenina</taxon>
        <taxon>Tetrahymenidae</taxon>
        <taxon>Tetrahymena</taxon>
    </lineage>
</organism>
<sequence>MNTDHQIKQLKEAVRSSEMMIMEQSRIIISLNLEQDGLNKKLEETKIECSQKIEEINKICAQQIGEKDIQIRELQEKTKELMLLTQELEQKNSDLEKEYQNQINDLERQLIDAKLQLAQQSSDFEETKRDMIQLKRQIQELSSESDKTSNSPSQSLIISDGIDFSTSQIILNEKSMLRDIDISFKNSAIQKNKEFLKNLNAPPELNKNDSIDFFSPEQCNLRVLINPEYDSFPVIEKNGSIEIDFIPSPIKSHQTSLEIPIIQQAISSTPQKSISYEKQQEFMLGVSKINKILITQHQPQVILLNEKEKEQIFKALEESSINLSLLKTYNSDVIPIIDTHFLYSSIKSEMVQQKMINLLRKNPCPQSLRKRVWPYLIGNKLRINKKLYKNLENQMNAHQVCQKTANLIREDMHRTYPNFSLFDKGSQINETLQAILEQFNHFRPDIGYVQGMAYPAAIIFLYLGDSYLTFKYFSNLIAGSEFISNLYKFKIDKIKIYVKTFEYFLSQKYPNCLKHLQKLHIQSDIFLIEWFYTLYCRAFSFSTIAKIWDLMLAHGEVIFYKVGISIFGCIEKDLIDKDFDDSLFLIRNCTNKIDPDSLIKMIYSLKLTTEHIFKKYQKLIEENDAAEKSQKKIQEPTLQMNSLSNSQNSTQISSSYNGVSFISNVSTNSNQGMKNSGIKSENLNDNFLKAPKLETIDELNSSTHSTALKTCQSNEEKQEDCITTFIQYEQVDCDSNKENVSNIISSNNYIFGVENINMQFSKSSENSINEQLSKQQNFHEIVQN</sequence>
<dbReference type="SMART" id="SM00164">
    <property type="entry name" value="TBC"/>
    <property type="match status" value="1"/>
</dbReference>
<dbReference type="GO" id="GO:0031267">
    <property type="term" value="F:small GTPase binding"/>
    <property type="evidence" value="ECO:0007669"/>
    <property type="project" value="TreeGrafter"/>
</dbReference>
<evidence type="ECO:0000313" key="3">
    <source>
        <dbReference type="EMBL" id="EAR98652.2"/>
    </source>
</evidence>
<dbReference type="GO" id="GO:0005096">
    <property type="term" value="F:GTPase activator activity"/>
    <property type="evidence" value="ECO:0007669"/>
    <property type="project" value="TreeGrafter"/>
</dbReference>
<dbReference type="InterPro" id="IPR000195">
    <property type="entry name" value="Rab-GAP-TBC_dom"/>
</dbReference>
<dbReference type="HOGENOM" id="CLU_353218_0_0_1"/>
<dbReference type="EMBL" id="GG662649">
    <property type="protein sequence ID" value="EAR98652.2"/>
    <property type="molecule type" value="Genomic_DNA"/>
</dbReference>
<dbReference type="InParanoid" id="Q23QD2"/>
<dbReference type="Proteomes" id="UP000009168">
    <property type="component" value="Unassembled WGS sequence"/>
</dbReference>
<dbReference type="GeneID" id="7842335"/>
<feature type="coiled-coil region" evidence="1">
    <location>
        <begin position="28"/>
        <end position="151"/>
    </location>
</feature>
<feature type="domain" description="Rab-GAP TBC" evidence="2">
    <location>
        <begin position="363"/>
        <end position="555"/>
    </location>
</feature>
<dbReference type="STRING" id="312017.Q23QD2"/>
<dbReference type="PANTHER" id="PTHR47219:SF9">
    <property type="entry name" value="GTPASE ACTIVATING PROTEIN AND CENTROSOME-ASSOCIATED, ISOFORM B"/>
    <property type="match status" value="1"/>
</dbReference>
<keyword evidence="4" id="KW-1185">Reference proteome</keyword>
<reference evidence="4" key="1">
    <citation type="journal article" date="2006" name="PLoS Biol.">
        <title>Macronuclear genome sequence of the ciliate Tetrahymena thermophila, a model eukaryote.</title>
        <authorList>
            <person name="Eisen J.A."/>
            <person name="Coyne R.S."/>
            <person name="Wu M."/>
            <person name="Wu D."/>
            <person name="Thiagarajan M."/>
            <person name="Wortman J.R."/>
            <person name="Badger J.H."/>
            <person name="Ren Q."/>
            <person name="Amedeo P."/>
            <person name="Jones K.M."/>
            <person name="Tallon L.J."/>
            <person name="Delcher A.L."/>
            <person name="Salzberg S.L."/>
            <person name="Silva J.C."/>
            <person name="Haas B.J."/>
            <person name="Majoros W.H."/>
            <person name="Farzad M."/>
            <person name="Carlton J.M."/>
            <person name="Smith R.K. Jr."/>
            <person name="Garg J."/>
            <person name="Pearlman R.E."/>
            <person name="Karrer K.M."/>
            <person name="Sun L."/>
            <person name="Manning G."/>
            <person name="Elde N.C."/>
            <person name="Turkewitz A.P."/>
            <person name="Asai D.J."/>
            <person name="Wilkes D.E."/>
            <person name="Wang Y."/>
            <person name="Cai H."/>
            <person name="Collins K."/>
            <person name="Stewart B.A."/>
            <person name="Lee S.R."/>
            <person name="Wilamowska K."/>
            <person name="Weinberg Z."/>
            <person name="Ruzzo W.L."/>
            <person name="Wloga D."/>
            <person name="Gaertig J."/>
            <person name="Frankel J."/>
            <person name="Tsao C.-C."/>
            <person name="Gorovsky M.A."/>
            <person name="Keeling P.J."/>
            <person name="Waller R.F."/>
            <person name="Patron N.J."/>
            <person name="Cherry J.M."/>
            <person name="Stover N.A."/>
            <person name="Krieger C.J."/>
            <person name="del Toro C."/>
            <person name="Ryder H.F."/>
            <person name="Williamson S.C."/>
            <person name="Barbeau R.A."/>
            <person name="Hamilton E.P."/>
            <person name="Orias E."/>
        </authorList>
    </citation>
    <scope>NUCLEOTIDE SEQUENCE [LARGE SCALE GENOMIC DNA]</scope>
    <source>
        <strain evidence="4">SB210</strain>
    </source>
</reference>
<accession>Q23QD2</accession>
<dbReference type="RefSeq" id="XP_001018897.2">
    <property type="nucleotide sequence ID" value="XM_001018897.3"/>
</dbReference>
<evidence type="ECO:0000259" key="2">
    <source>
        <dbReference type="PROSITE" id="PS50086"/>
    </source>
</evidence>
<dbReference type="Gene3D" id="1.10.8.270">
    <property type="entry name" value="putative rabgap domain of human tbc1 domain family member 14 like domains"/>
    <property type="match status" value="1"/>
</dbReference>